<dbReference type="GeneID" id="37201204"/>
<feature type="chain" id="PRO_5017264064" evidence="2">
    <location>
        <begin position="22"/>
        <end position="230"/>
    </location>
</feature>
<dbReference type="OrthoDB" id="4369767at2759"/>
<accession>A0A395I5B8</accession>
<protein>
    <submittedName>
        <fullName evidence="3">Uncharacterized protein</fullName>
    </submittedName>
</protein>
<keyword evidence="2" id="KW-0732">Signal</keyword>
<dbReference type="AlphaFoldDB" id="A0A395I5B8"/>
<sequence length="230" mass="23937">MKTYLFVLTALLPLATKLAIAGPVPVDSLDARADDDDAERLAARQTVPPLRTGPVVAVDPPHMTTRVHPRPTDAPVTTTAKTTTEPTGRPPKSSKTSSGKNTKETDKPPPAGGSSSSSSSTTNNNNNTNQINNIINAITGGAGGSAAAAAAPGGGDGDSDGDKGGDGRNNRGGHRCRVDRGFDYYKFPCQSSFTVGRATRGSTVISLSLSRRARYYKGMGERRRSSSPLP</sequence>
<proteinExistence type="predicted"/>
<reference evidence="3 4" key="1">
    <citation type="submission" date="2018-02" db="EMBL/GenBank/DDBJ databases">
        <title>The genomes of Aspergillus section Nigri reveals drivers in fungal speciation.</title>
        <authorList>
            <consortium name="DOE Joint Genome Institute"/>
            <person name="Vesth T.C."/>
            <person name="Nybo J."/>
            <person name="Theobald S."/>
            <person name="Brandl J."/>
            <person name="Frisvad J.C."/>
            <person name="Nielsen K.F."/>
            <person name="Lyhne E.K."/>
            <person name="Kogle M.E."/>
            <person name="Kuo A."/>
            <person name="Riley R."/>
            <person name="Clum A."/>
            <person name="Nolan M."/>
            <person name="Lipzen A."/>
            <person name="Salamov A."/>
            <person name="Henrissat B."/>
            <person name="Wiebenga A."/>
            <person name="De vries R.P."/>
            <person name="Grigoriev I.V."/>
            <person name="Mortensen U.H."/>
            <person name="Andersen M.R."/>
            <person name="Baker S.E."/>
        </authorList>
    </citation>
    <scope>NUCLEOTIDE SEQUENCE [LARGE SCALE GENOMIC DNA]</scope>
    <source>
        <strain evidence="3 4">CBS 101889</strain>
    </source>
</reference>
<feature type="region of interest" description="Disordered" evidence="1">
    <location>
        <begin position="143"/>
        <end position="176"/>
    </location>
</feature>
<dbReference type="VEuPathDB" id="FungiDB:BO97DRAFT_423745"/>
<feature type="compositionally biased region" description="Low complexity" evidence="1">
    <location>
        <begin position="112"/>
        <end position="130"/>
    </location>
</feature>
<dbReference type="RefSeq" id="XP_025552698.1">
    <property type="nucleotide sequence ID" value="XM_025696915.1"/>
</dbReference>
<evidence type="ECO:0000313" key="3">
    <source>
        <dbReference type="EMBL" id="RAL13544.1"/>
    </source>
</evidence>
<feature type="region of interest" description="Disordered" evidence="1">
    <location>
        <begin position="51"/>
        <end position="130"/>
    </location>
</feature>
<feature type="signal peptide" evidence="2">
    <location>
        <begin position="1"/>
        <end position="21"/>
    </location>
</feature>
<organism evidence="3 4">
    <name type="scientific">Aspergillus homomorphus (strain CBS 101889)</name>
    <dbReference type="NCBI Taxonomy" id="1450537"/>
    <lineage>
        <taxon>Eukaryota</taxon>
        <taxon>Fungi</taxon>
        <taxon>Dikarya</taxon>
        <taxon>Ascomycota</taxon>
        <taxon>Pezizomycotina</taxon>
        <taxon>Eurotiomycetes</taxon>
        <taxon>Eurotiomycetidae</taxon>
        <taxon>Eurotiales</taxon>
        <taxon>Aspergillaceae</taxon>
        <taxon>Aspergillus</taxon>
        <taxon>Aspergillus subgen. Circumdati</taxon>
    </lineage>
</organism>
<name>A0A395I5B8_ASPHC</name>
<feature type="compositionally biased region" description="Low complexity" evidence="1">
    <location>
        <begin position="73"/>
        <end position="100"/>
    </location>
</feature>
<dbReference type="EMBL" id="KZ824279">
    <property type="protein sequence ID" value="RAL13544.1"/>
    <property type="molecule type" value="Genomic_DNA"/>
</dbReference>
<keyword evidence="4" id="KW-1185">Reference proteome</keyword>
<evidence type="ECO:0000313" key="4">
    <source>
        <dbReference type="Proteomes" id="UP000248961"/>
    </source>
</evidence>
<feature type="compositionally biased region" description="Basic and acidic residues" evidence="1">
    <location>
        <begin position="160"/>
        <end position="169"/>
    </location>
</feature>
<evidence type="ECO:0000256" key="2">
    <source>
        <dbReference type="SAM" id="SignalP"/>
    </source>
</evidence>
<evidence type="ECO:0000256" key="1">
    <source>
        <dbReference type="SAM" id="MobiDB-lite"/>
    </source>
</evidence>
<dbReference type="Proteomes" id="UP000248961">
    <property type="component" value="Unassembled WGS sequence"/>
</dbReference>
<gene>
    <name evidence="3" type="ORF">BO97DRAFT_423745</name>
</gene>